<organism evidence="10 11">
    <name type="scientific">Secundilactobacillus folii</name>
    <dbReference type="NCBI Taxonomy" id="2678357"/>
    <lineage>
        <taxon>Bacteria</taxon>
        <taxon>Bacillati</taxon>
        <taxon>Bacillota</taxon>
        <taxon>Bacilli</taxon>
        <taxon>Lactobacillales</taxon>
        <taxon>Lactobacillaceae</taxon>
        <taxon>Secundilactobacillus</taxon>
    </lineage>
</organism>
<dbReference type="PANTHER" id="PTHR32502:SF5">
    <property type="entry name" value="N-ACETYLGALACTOSAMINE PERMEASE IID COMPONENT-RELATED"/>
    <property type="match status" value="1"/>
</dbReference>
<evidence type="ECO:0000313" key="10">
    <source>
        <dbReference type="EMBL" id="MTV82366.1"/>
    </source>
</evidence>
<keyword evidence="2" id="KW-0813">Transport</keyword>
<protein>
    <submittedName>
        <fullName evidence="10">PTS mannose transporter subunit IID</fullName>
    </submittedName>
</protein>
<dbReference type="Proteomes" id="UP000466388">
    <property type="component" value="Unassembled WGS sequence"/>
</dbReference>
<keyword evidence="3" id="KW-1003">Cell membrane</keyword>
<evidence type="ECO:0000256" key="1">
    <source>
        <dbReference type="ARBA" id="ARBA00004651"/>
    </source>
</evidence>
<evidence type="ECO:0000313" key="11">
    <source>
        <dbReference type="Proteomes" id="UP000466388"/>
    </source>
</evidence>
<dbReference type="NCBIfam" id="TIGR00828">
    <property type="entry name" value="EIID-AGA"/>
    <property type="match status" value="1"/>
</dbReference>
<evidence type="ECO:0000256" key="4">
    <source>
        <dbReference type="ARBA" id="ARBA00022597"/>
    </source>
</evidence>
<sequence length="277" mass="30912">MEKTEEKQLTRSDLARMVWRSSFEQGSWNYQGMQNLGFAYIMVPAIKRLYDSPKQQQAALQRHLTFFNTMPYMQSTITGVVANVEQQRANGAPVTSEMINDVKTGMMGPLAGVGDPVWWGTLRPVLAALGAGLAIGDASLLGPLLFFFGWNIARLVFRAYTQKLGFQYGTEVADRTGHWLPKLTQGASILGMFVMGAVVPRWTTIKMPIVLAQVHVNNELKQITLQMICNRILPGLVPVILTLVCVWLLRKRIHPMWLIFGMFIIGILGYVSGVLAL</sequence>
<dbReference type="GO" id="GO:0009401">
    <property type="term" value="P:phosphoenolpyruvate-dependent sugar phosphotransferase system"/>
    <property type="evidence" value="ECO:0007669"/>
    <property type="project" value="UniProtKB-KW"/>
</dbReference>
<keyword evidence="5" id="KW-0598">Phosphotransferase system</keyword>
<evidence type="ECO:0000256" key="3">
    <source>
        <dbReference type="ARBA" id="ARBA00022475"/>
    </source>
</evidence>
<evidence type="ECO:0000256" key="9">
    <source>
        <dbReference type="SAM" id="Phobius"/>
    </source>
</evidence>
<keyword evidence="6 9" id="KW-0812">Transmembrane</keyword>
<dbReference type="AlphaFoldDB" id="A0A7X3C386"/>
<evidence type="ECO:0000256" key="8">
    <source>
        <dbReference type="ARBA" id="ARBA00023136"/>
    </source>
</evidence>
<keyword evidence="7 9" id="KW-1133">Transmembrane helix</keyword>
<evidence type="ECO:0000256" key="2">
    <source>
        <dbReference type="ARBA" id="ARBA00022448"/>
    </source>
</evidence>
<evidence type="ECO:0000256" key="7">
    <source>
        <dbReference type="ARBA" id="ARBA00022989"/>
    </source>
</evidence>
<keyword evidence="4" id="KW-0762">Sugar transport</keyword>
<feature type="transmembrane region" description="Helical" evidence="9">
    <location>
        <begin position="232"/>
        <end position="249"/>
    </location>
</feature>
<keyword evidence="8 9" id="KW-0472">Membrane</keyword>
<comment type="caution">
    <text evidence="10">The sequence shown here is derived from an EMBL/GenBank/DDBJ whole genome shotgun (WGS) entry which is preliminary data.</text>
</comment>
<reference evidence="10 11" key="1">
    <citation type="submission" date="2019-11" db="EMBL/GenBank/DDBJ databases">
        <title>Lactobacillus sp. nov. CRM56-3, isolated from fermented tea leaves.</title>
        <authorList>
            <person name="Phuengjayaem S."/>
            <person name="Tanasupawat S."/>
        </authorList>
    </citation>
    <scope>NUCLEOTIDE SEQUENCE [LARGE SCALE GENOMIC DNA]</scope>
    <source>
        <strain evidence="10 11">CRM56-3</strain>
    </source>
</reference>
<feature type="transmembrane region" description="Helical" evidence="9">
    <location>
        <begin position="256"/>
        <end position="276"/>
    </location>
</feature>
<dbReference type="InterPro" id="IPR004704">
    <property type="entry name" value="PTS_IID_man"/>
</dbReference>
<gene>
    <name evidence="10" type="ORF">GM612_06830</name>
</gene>
<dbReference type="PROSITE" id="PS51108">
    <property type="entry name" value="PTS_EIID"/>
    <property type="match status" value="1"/>
</dbReference>
<dbReference type="InterPro" id="IPR050303">
    <property type="entry name" value="GatZ_KbaZ_carbometab"/>
</dbReference>
<dbReference type="GO" id="GO:0005886">
    <property type="term" value="C:plasma membrane"/>
    <property type="evidence" value="ECO:0007669"/>
    <property type="project" value="UniProtKB-SubCell"/>
</dbReference>
<dbReference type="Pfam" id="PF03613">
    <property type="entry name" value="EIID-AGA"/>
    <property type="match status" value="1"/>
</dbReference>
<dbReference type="PANTHER" id="PTHR32502">
    <property type="entry name" value="N-ACETYLGALACTOSAMINE PERMEASE II COMPONENT-RELATED"/>
    <property type="match status" value="1"/>
</dbReference>
<accession>A0A7X3C386</accession>
<evidence type="ECO:0000256" key="6">
    <source>
        <dbReference type="ARBA" id="ARBA00022692"/>
    </source>
</evidence>
<evidence type="ECO:0000256" key="5">
    <source>
        <dbReference type="ARBA" id="ARBA00022683"/>
    </source>
</evidence>
<dbReference type="EMBL" id="WNJO01000007">
    <property type="protein sequence ID" value="MTV82366.1"/>
    <property type="molecule type" value="Genomic_DNA"/>
</dbReference>
<name>A0A7X3C386_9LACO</name>
<proteinExistence type="predicted"/>
<keyword evidence="11" id="KW-1185">Reference proteome</keyword>
<comment type="subcellular location">
    <subcellularLocation>
        <location evidence="1">Cell membrane</location>
        <topology evidence="1">Multi-pass membrane protein</topology>
    </subcellularLocation>
</comment>